<evidence type="ECO:0000313" key="12">
    <source>
        <dbReference type="EMBL" id="GAA4319267.1"/>
    </source>
</evidence>
<comment type="function">
    <text evidence="10">Necessary for normal cell division and for the maintenance of normal septation.</text>
</comment>
<dbReference type="InterPro" id="IPR006073">
    <property type="entry name" value="GTP-bd"/>
</dbReference>
<name>A0ABP8G7Z1_9BACT</name>
<dbReference type="InterPro" id="IPR005225">
    <property type="entry name" value="Small_GTP-bd"/>
</dbReference>
<evidence type="ECO:0000256" key="10">
    <source>
        <dbReference type="HAMAP-Rule" id="MF_00321"/>
    </source>
</evidence>
<evidence type="ECO:0000313" key="13">
    <source>
        <dbReference type="Proteomes" id="UP001501207"/>
    </source>
</evidence>
<evidence type="ECO:0000256" key="6">
    <source>
        <dbReference type="ARBA" id="ARBA00022842"/>
    </source>
</evidence>
<dbReference type="PROSITE" id="PS51706">
    <property type="entry name" value="G_ENGB"/>
    <property type="match status" value="1"/>
</dbReference>
<dbReference type="Gene3D" id="3.40.50.300">
    <property type="entry name" value="P-loop containing nucleotide triphosphate hydrolases"/>
    <property type="match status" value="1"/>
</dbReference>
<comment type="similarity">
    <text evidence="2 10">Belongs to the TRAFAC class TrmE-Era-EngA-EngB-Septin-like GTPase superfamily. EngB GTPase family.</text>
</comment>
<dbReference type="NCBIfam" id="TIGR03598">
    <property type="entry name" value="GTPase_YsxC"/>
    <property type="match status" value="1"/>
</dbReference>
<dbReference type="CDD" id="cd01876">
    <property type="entry name" value="YihA_EngB"/>
    <property type="match status" value="1"/>
</dbReference>
<keyword evidence="7 10" id="KW-0342">GTP-binding</keyword>
<feature type="domain" description="EngB-type G" evidence="11">
    <location>
        <begin position="34"/>
        <end position="209"/>
    </location>
</feature>
<evidence type="ECO:0000256" key="4">
    <source>
        <dbReference type="ARBA" id="ARBA00022723"/>
    </source>
</evidence>
<dbReference type="Proteomes" id="UP001501207">
    <property type="component" value="Unassembled WGS sequence"/>
</dbReference>
<evidence type="ECO:0000256" key="8">
    <source>
        <dbReference type="ARBA" id="ARBA00023210"/>
    </source>
</evidence>
<evidence type="ECO:0000256" key="2">
    <source>
        <dbReference type="ARBA" id="ARBA00009638"/>
    </source>
</evidence>
<dbReference type="PANTHER" id="PTHR11649">
    <property type="entry name" value="MSS1/TRME-RELATED GTP-BINDING PROTEIN"/>
    <property type="match status" value="1"/>
</dbReference>
<dbReference type="InterPro" id="IPR019987">
    <property type="entry name" value="GTP-bd_ribosome_bio_YsxC"/>
</dbReference>
<dbReference type="NCBIfam" id="TIGR00231">
    <property type="entry name" value="small_GTP"/>
    <property type="match status" value="1"/>
</dbReference>
<dbReference type="SUPFAM" id="SSF52540">
    <property type="entry name" value="P-loop containing nucleoside triphosphate hydrolases"/>
    <property type="match status" value="1"/>
</dbReference>
<comment type="cofactor">
    <cofactor evidence="1">
        <name>Mg(2+)</name>
        <dbReference type="ChEBI" id="CHEBI:18420"/>
    </cofactor>
</comment>
<keyword evidence="13" id="KW-1185">Reference proteome</keyword>
<dbReference type="RefSeq" id="WP_344981354.1">
    <property type="nucleotide sequence ID" value="NZ_BAABFN010000022.1"/>
</dbReference>
<proteinExistence type="inferred from homology"/>
<keyword evidence="5 10" id="KW-0547">Nucleotide-binding</keyword>
<evidence type="ECO:0000256" key="7">
    <source>
        <dbReference type="ARBA" id="ARBA00023134"/>
    </source>
</evidence>
<dbReference type="InterPro" id="IPR027417">
    <property type="entry name" value="P-loop_NTPase"/>
</dbReference>
<keyword evidence="6" id="KW-0460">Magnesium</keyword>
<comment type="caution">
    <text evidence="12">The sequence shown here is derived from an EMBL/GenBank/DDBJ whole genome shotgun (WGS) entry which is preliminary data.</text>
</comment>
<organism evidence="12 13">
    <name type="scientific">Compostibacter hankyongensis</name>
    <dbReference type="NCBI Taxonomy" id="1007089"/>
    <lineage>
        <taxon>Bacteria</taxon>
        <taxon>Pseudomonadati</taxon>
        <taxon>Bacteroidota</taxon>
        <taxon>Chitinophagia</taxon>
        <taxon>Chitinophagales</taxon>
        <taxon>Chitinophagaceae</taxon>
        <taxon>Compostibacter</taxon>
    </lineage>
</organism>
<evidence type="ECO:0000256" key="3">
    <source>
        <dbReference type="ARBA" id="ARBA00022618"/>
    </source>
</evidence>
<dbReference type="PANTHER" id="PTHR11649:SF13">
    <property type="entry name" value="ENGB-TYPE G DOMAIN-CONTAINING PROTEIN"/>
    <property type="match status" value="1"/>
</dbReference>
<sequence length="217" mass="24750">MLSSTDRHFEAIMIIQSATYIISNTDWRKSPPPDKPEYAFIGRSNVGKSTLINMLTDRTRLAKVSGTPGKTQTINHFLINEAWYLVDLPGYGFAKVARQQREQWSKMSGEYLRNRSNLGCVFVLLDSRLTPQEADLSFIRQLGEWEVPFSLVFTKSDKNTQLVTSRNVKAFLNKLKEDWEFLPPHFVTSAVKRSGREALLEYIGELNIRFGAIARGS</sequence>
<evidence type="ECO:0000256" key="5">
    <source>
        <dbReference type="ARBA" id="ARBA00022741"/>
    </source>
</evidence>
<evidence type="ECO:0000259" key="11">
    <source>
        <dbReference type="PROSITE" id="PS51706"/>
    </source>
</evidence>
<evidence type="ECO:0000256" key="9">
    <source>
        <dbReference type="ARBA" id="ARBA00023306"/>
    </source>
</evidence>
<keyword evidence="4" id="KW-0479">Metal-binding</keyword>
<keyword evidence="3 10" id="KW-0132">Cell division</keyword>
<dbReference type="EMBL" id="BAABFN010000022">
    <property type="protein sequence ID" value="GAA4319267.1"/>
    <property type="molecule type" value="Genomic_DNA"/>
</dbReference>
<dbReference type="HAMAP" id="MF_00321">
    <property type="entry name" value="GTPase_EngB"/>
    <property type="match status" value="1"/>
</dbReference>
<evidence type="ECO:0000256" key="1">
    <source>
        <dbReference type="ARBA" id="ARBA00001946"/>
    </source>
</evidence>
<protein>
    <recommendedName>
        <fullName evidence="10">Probable GTP-binding protein EngB</fullName>
    </recommendedName>
</protein>
<keyword evidence="8 10" id="KW-0717">Septation</keyword>
<keyword evidence="9 10" id="KW-0131">Cell cycle</keyword>
<reference evidence="13" key="1">
    <citation type="journal article" date="2019" name="Int. J. Syst. Evol. Microbiol.">
        <title>The Global Catalogue of Microorganisms (GCM) 10K type strain sequencing project: providing services to taxonomists for standard genome sequencing and annotation.</title>
        <authorList>
            <consortium name="The Broad Institute Genomics Platform"/>
            <consortium name="The Broad Institute Genome Sequencing Center for Infectious Disease"/>
            <person name="Wu L."/>
            <person name="Ma J."/>
        </authorList>
    </citation>
    <scope>NUCLEOTIDE SEQUENCE [LARGE SCALE GENOMIC DNA]</scope>
    <source>
        <strain evidence="13">JCM 17664</strain>
    </source>
</reference>
<dbReference type="InterPro" id="IPR030393">
    <property type="entry name" value="G_ENGB_dom"/>
</dbReference>
<accession>A0ABP8G7Z1</accession>
<gene>
    <name evidence="12" type="primary">yihA</name>
    <name evidence="10" type="synonym">engB</name>
    <name evidence="12" type="ORF">GCM10023143_32590</name>
</gene>
<dbReference type="Pfam" id="PF01926">
    <property type="entry name" value="MMR_HSR1"/>
    <property type="match status" value="1"/>
</dbReference>